<dbReference type="AlphaFoldDB" id="A0A3B3X0R3"/>
<dbReference type="Gene3D" id="3.10.130.10">
    <property type="entry name" value="Ribonuclease A-like domain"/>
    <property type="match status" value="1"/>
</dbReference>
<dbReference type="SMART" id="SM00092">
    <property type="entry name" value="RNAse_Pc"/>
    <property type="match status" value="1"/>
</dbReference>
<keyword evidence="3" id="KW-0964">Secreted</keyword>
<reference evidence="10" key="1">
    <citation type="submission" date="2025-08" db="UniProtKB">
        <authorList>
            <consortium name="Ensembl"/>
        </authorList>
    </citation>
    <scope>IDENTIFICATION</scope>
</reference>
<evidence type="ECO:0000256" key="6">
    <source>
        <dbReference type="ARBA" id="ARBA00022801"/>
    </source>
</evidence>
<proteinExistence type="inferred from homology"/>
<name>A0A3B3X0R3_9TELE</name>
<evidence type="ECO:0000256" key="4">
    <source>
        <dbReference type="ARBA" id="ARBA00022722"/>
    </source>
</evidence>
<feature type="chain" id="PRO_5017097905" description="Ribonuclease A-domain domain-containing protein" evidence="8">
    <location>
        <begin position="22"/>
        <end position="196"/>
    </location>
</feature>
<keyword evidence="5 8" id="KW-0255">Endonuclease</keyword>
<dbReference type="InterPro" id="IPR036816">
    <property type="entry name" value="RNaseA-like_dom_sf"/>
</dbReference>
<evidence type="ECO:0000256" key="7">
    <source>
        <dbReference type="ARBA" id="ARBA00023157"/>
    </source>
</evidence>
<evidence type="ECO:0000313" key="11">
    <source>
        <dbReference type="Proteomes" id="UP000261480"/>
    </source>
</evidence>
<comment type="similarity">
    <text evidence="2 8">Belongs to the pancreatic ribonuclease family.</text>
</comment>
<keyword evidence="6 8" id="KW-0378">Hydrolase</keyword>
<comment type="subcellular location">
    <subcellularLocation>
        <location evidence="1">Secreted</location>
    </subcellularLocation>
</comment>
<keyword evidence="4 8" id="KW-0540">Nuclease</keyword>
<feature type="domain" description="Ribonuclease A-domain" evidence="9">
    <location>
        <begin position="17"/>
        <end position="125"/>
    </location>
</feature>
<evidence type="ECO:0000259" key="9">
    <source>
        <dbReference type="SMART" id="SM00092"/>
    </source>
</evidence>
<dbReference type="GO" id="GO:0004540">
    <property type="term" value="F:RNA nuclease activity"/>
    <property type="evidence" value="ECO:0007669"/>
    <property type="project" value="TreeGrafter"/>
</dbReference>
<keyword evidence="8" id="KW-0732">Signal</keyword>
<accession>A0A3B3X0R3</accession>
<dbReference type="InterPro" id="IPR023411">
    <property type="entry name" value="RNaseA_AS"/>
</dbReference>
<evidence type="ECO:0000256" key="1">
    <source>
        <dbReference type="ARBA" id="ARBA00004613"/>
    </source>
</evidence>
<dbReference type="GO" id="GO:0016787">
    <property type="term" value="F:hydrolase activity"/>
    <property type="evidence" value="ECO:0007669"/>
    <property type="project" value="UniProtKB-KW"/>
</dbReference>
<dbReference type="PANTHER" id="PTHR11437:SF10">
    <property type="entry name" value="ANGIOGENIN-RELATED"/>
    <property type="match status" value="1"/>
</dbReference>
<evidence type="ECO:0000256" key="3">
    <source>
        <dbReference type="ARBA" id="ARBA00022525"/>
    </source>
</evidence>
<evidence type="ECO:0000313" key="10">
    <source>
        <dbReference type="Ensembl" id="ENSPMEP00000008598.1"/>
    </source>
</evidence>
<dbReference type="PANTHER" id="PTHR11437">
    <property type="entry name" value="RIBONUCLEASE"/>
    <property type="match status" value="1"/>
</dbReference>
<dbReference type="Proteomes" id="UP000261480">
    <property type="component" value="Unplaced"/>
</dbReference>
<dbReference type="SUPFAM" id="SSF54076">
    <property type="entry name" value="RNase A-like"/>
    <property type="match status" value="1"/>
</dbReference>
<dbReference type="Pfam" id="PF00074">
    <property type="entry name" value="RnaseA"/>
    <property type="match status" value="1"/>
</dbReference>
<keyword evidence="11" id="KW-1185">Reference proteome</keyword>
<dbReference type="Ensembl" id="ENSPMET00000002187.1">
    <property type="protein sequence ID" value="ENSPMEP00000008598.1"/>
    <property type="gene ID" value="ENSPMEG00000010352.1"/>
</dbReference>
<evidence type="ECO:0000256" key="5">
    <source>
        <dbReference type="ARBA" id="ARBA00022759"/>
    </source>
</evidence>
<dbReference type="InterPro" id="IPR001427">
    <property type="entry name" value="RNaseA"/>
</dbReference>
<protein>
    <recommendedName>
        <fullName evidence="9">Ribonuclease A-domain domain-containing protein</fullName>
    </recommendedName>
</protein>
<dbReference type="GO" id="GO:0001525">
    <property type="term" value="P:angiogenesis"/>
    <property type="evidence" value="ECO:0007669"/>
    <property type="project" value="TreeGrafter"/>
</dbReference>
<dbReference type="GO" id="GO:0003676">
    <property type="term" value="F:nucleic acid binding"/>
    <property type="evidence" value="ECO:0007669"/>
    <property type="project" value="InterPro"/>
</dbReference>
<organism evidence="10 11">
    <name type="scientific">Poecilia mexicana</name>
    <dbReference type="NCBI Taxonomy" id="48701"/>
    <lineage>
        <taxon>Eukaryota</taxon>
        <taxon>Metazoa</taxon>
        <taxon>Chordata</taxon>
        <taxon>Craniata</taxon>
        <taxon>Vertebrata</taxon>
        <taxon>Euteleostomi</taxon>
        <taxon>Actinopterygii</taxon>
        <taxon>Neopterygii</taxon>
        <taxon>Teleostei</taxon>
        <taxon>Neoteleostei</taxon>
        <taxon>Acanthomorphata</taxon>
        <taxon>Ovalentaria</taxon>
        <taxon>Atherinomorphae</taxon>
        <taxon>Cyprinodontiformes</taxon>
        <taxon>Poeciliidae</taxon>
        <taxon>Poeciliinae</taxon>
        <taxon>Poecilia</taxon>
    </lineage>
</organism>
<evidence type="ECO:0000256" key="2">
    <source>
        <dbReference type="ARBA" id="ARBA00005600"/>
    </source>
</evidence>
<evidence type="ECO:0000256" key="8">
    <source>
        <dbReference type="RuleBase" id="RU000651"/>
    </source>
</evidence>
<dbReference type="GO" id="GO:0050830">
    <property type="term" value="P:defense response to Gram-positive bacterium"/>
    <property type="evidence" value="ECO:0007669"/>
    <property type="project" value="TreeGrafter"/>
</dbReference>
<reference evidence="10" key="2">
    <citation type="submission" date="2025-09" db="UniProtKB">
        <authorList>
            <consortium name="Ensembl"/>
        </authorList>
    </citation>
    <scope>IDENTIFICATION</scope>
</reference>
<sequence>MKIQVAAFLLVLLAAAELSEALDFFDKHVVRNMRSEDCNRKMKRINYANCKGKNTFILDPEGELNSICSSGQMKEMITSEFIIVDCVHKKTSRFPNCLYNGEDYLGSYIEVECVNGRPTHLQNLARSLYSFCAETDKCHIFTELVISAMFQQCSCSLIERESGNRLNVIKPLLRNSLPNVLSKQFISVKRNQQIII</sequence>
<dbReference type="PROSITE" id="PS00127">
    <property type="entry name" value="RNASE_PANCREATIC"/>
    <property type="match status" value="1"/>
</dbReference>
<feature type="signal peptide" evidence="8">
    <location>
        <begin position="1"/>
        <end position="21"/>
    </location>
</feature>
<dbReference type="GO" id="GO:0050829">
    <property type="term" value="P:defense response to Gram-negative bacterium"/>
    <property type="evidence" value="ECO:0007669"/>
    <property type="project" value="TreeGrafter"/>
</dbReference>
<keyword evidence="7" id="KW-1015">Disulfide bond</keyword>
<dbReference type="GO" id="GO:0005576">
    <property type="term" value="C:extracellular region"/>
    <property type="evidence" value="ECO:0007669"/>
    <property type="project" value="UniProtKB-SubCell"/>
</dbReference>
<dbReference type="InterPro" id="IPR023412">
    <property type="entry name" value="RNaseA_domain"/>
</dbReference>
<dbReference type="GO" id="GO:0004519">
    <property type="term" value="F:endonuclease activity"/>
    <property type="evidence" value="ECO:0007669"/>
    <property type="project" value="UniProtKB-KW"/>
</dbReference>